<dbReference type="GO" id="GO:0012505">
    <property type="term" value="C:endomembrane system"/>
    <property type="evidence" value="ECO:0007669"/>
    <property type="project" value="UniProtKB-SubCell"/>
</dbReference>
<dbReference type="Pfam" id="PF10277">
    <property type="entry name" value="Frag1"/>
    <property type="match status" value="1"/>
</dbReference>
<evidence type="ECO:0000256" key="5">
    <source>
        <dbReference type="ARBA" id="ARBA00023136"/>
    </source>
</evidence>
<name>A0AAD9UWT4_ACRCE</name>
<feature type="transmembrane region" description="Helical" evidence="6">
    <location>
        <begin position="126"/>
        <end position="146"/>
    </location>
</feature>
<proteinExistence type="inferred from homology"/>
<keyword evidence="3 6" id="KW-0812">Transmembrane</keyword>
<evidence type="ECO:0000313" key="8">
    <source>
        <dbReference type="EMBL" id="KAK2552602.1"/>
    </source>
</evidence>
<dbReference type="EMBL" id="JARQWQ010000085">
    <property type="protein sequence ID" value="KAK2552602.1"/>
    <property type="molecule type" value="Genomic_DNA"/>
</dbReference>
<evidence type="ECO:0000256" key="4">
    <source>
        <dbReference type="ARBA" id="ARBA00022989"/>
    </source>
</evidence>
<feature type="domain" description="CWH43-like N-terminal" evidence="7">
    <location>
        <begin position="14"/>
        <end position="243"/>
    </location>
</feature>
<reference evidence="8" key="2">
    <citation type="journal article" date="2023" name="Science">
        <title>Genomic signatures of disease resistance in endangered staghorn corals.</title>
        <authorList>
            <person name="Vollmer S.V."/>
            <person name="Selwyn J.D."/>
            <person name="Despard B.A."/>
            <person name="Roesel C.L."/>
        </authorList>
    </citation>
    <scope>NUCLEOTIDE SEQUENCE</scope>
    <source>
        <strain evidence="8">K2</strain>
    </source>
</reference>
<evidence type="ECO:0000256" key="3">
    <source>
        <dbReference type="ARBA" id="ARBA00022692"/>
    </source>
</evidence>
<dbReference type="InterPro" id="IPR050911">
    <property type="entry name" value="DRAM/TMEM150_Autophagy_Mod"/>
</dbReference>
<comment type="similarity">
    <text evidence="2">Belongs to the DRAM/TMEM150 family.</text>
</comment>
<protein>
    <submittedName>
        <fullName evidence="8">DNA damage-regulated autophagy modulator protein 2</fullName>
    </submittedName>
</protein>
<feature type="transmembrane region" description="Helical" evidence="6">
    <location>
        <begin position="12"/>
        <end position="37"/>
    </location>
</feature>
<dbReference type="PANTHER" id="PTHR21324">
    <property type="entry name" value="FASTING-INDUCIBLE INTEGRAL MEMBRANE PROTEIN TM6P1-RELATED"/>
    <property type="match status" value="1"/>
</dbReference>
<feature type="transmembrane region" description="Helical" evidence="6">
    <location>
        <begin position="98"/>
        <end position="120"/>
    </location>
</feature>
<dbReference type="PANTHER" id="PTHR21324:SF2">
    <property type="entry name" value="EG:22E5.9 PROTEIN"/>
    <property type="match status" value="1"/>
</dbReference>
<dbReference type="InterPro" id="IPR019402">
    <property type="entry name" value="CWH43_N"/>
</dbReference>
<keyword evidence="5 6" id="KW-0472">Membrane</keyword>
<evidence type="ECO:0000256" key="6">
    <source>
        <dbReference type="SAM" id="Phobius"/>
    </source>
</evidence>
<sequence length="243" mass="27718">MCWFTSNTRRCGLACLPLILMFLSLSTFVTTYLISFYHHNTSWFPTISDTADKPPESNVFGLLFNFCAALSFLVIFIRYLQLRHDVDWSESDRQLLLVVNKVSVAFGAISSLGACIVANFQEDEVIYVHITGAGMVFIGGILYCWIQSFISYKMKSCGLITPMLLMLRVILATLMSIFFISCVTALFYANAGKEWFIYHQLPTHGPHRHKWSTKDKHYLDHVIGDVSEWLMALTLLGFMATFF</sequence>
<keyword evidence="9" id="KW-1185">Reference proteome</keyword>
<evidence type="ECO:0000256" key="1">
    <source>
        <dbReference type="ARBA" id="ARBA00004127"/>
    </source>
</evidence>
<comment type="subcellular location">
    <subcellularLocation>
        <location evidence="1">Endomembrane system</location>
        <topology evidence="1">Multi-pass membrane protein</topology>
    </subcellularLocation>
</comment>
<organism evidence="8 9">
    <name type="scientific">Acropora cervicornis</name>
    <name type="common">Staghorn coral</name>
    <dbReference type="NCBI Taxonomy" id="6130"/>
    <lineage>
        <taxon>Eukaryota</taxon>
        <taxon>Metazoa</taxon>
        <taxon>Cnidaria</taxon>
        <taxon>Anthozoa</taxon>
        <taxon>Hexacorallia</taxon>
        <taxon>Scleractinia</taxon>
        <taxon>Astrocoeniina</taxon>
        <taxon>Acroporidae</taxon>
        <taxon>Acropora</taxon>
    </lineage>
</organism>
<evidence type="ECO:0000256" key="2">
    <source>
        <dbReference type="ARBA" id="ARBA00006565"/>
    </source>
</evidence>
<reference evidence="8" key="1">
    <citation type="journal article" date="2023" name="G3 (Bethesda)">
        <title>Whole genome assembly and annotation of the endangered Caribbean coral Acropora cervicornis.</title>
        <authorList>
            <person name="Selwyn J.D."/>
            <person name="Vollmer S.V."/>
        </authorList>
    </citation>
    <scope>NUCLEOTIDE SEQUENCE</scope>
    <source>
        <strain evidence="8">K2</strain>
    </source>
</reference>
<dbReference type="Proteomes" id="UP001249851">
    <property type="component" value="Unassembled WGS sequence"/>
</dbReference>
<keyword evidence="4 6" id="KW-1133">Transmembrane helix</keyword>
<accession>A0AAD9UWT4</accession>
<dbReference type="AlphaFoldDB" id="A0AAD9UWT4"/>
<gene>
    <name evidence="8" type="ORF">P5673_026256</name>
</gene>
<evidence type="ECO:0000259" key="7">
    <source>
        <dbReference type="Pfam" id="PF10277"/>
    </source>
</evidence>
<feature type="transmembrane region" description="Helical" evidence="6">
    <location>
        <begin position="57"/>
        <end position="77"/>
    </location>
</feature>
<feature type="transmembrane region" description="Helical" evidence="6">
    <location>
        <begin position="167"/>
        <end position="189"/>
    </location>
</feature>
<evidence type="ECO:0000313" key="9">
    <source>
        <dbReference type="Proteomes" id="UP001249851"/>
    </source>
</evidence>
<feature type="non-terminal residue" evidence="8">
    <location>
        <position position="1"/>
    </location>
</feature>
<comment type="caution">
    <text evidence="8">The sequence shown here is derived from an EMBL/GenBank/DDBJ whole genome shotgun (WGS) entry which is preliminary data.</text>
</comment>